<dbReference type="AlphaFoldDB" id="A0A5J4PAK3"/>
<dbReference type="EMBL" id="SNRY01009812">
    <property type="protein sequence ID" value="KAA6306565.1"/>
    <property type="molecule type" value="Genomic_DNA"/>
</dbReference>
<dbReference type="Gene3D" id="3.90.220.20">
    <property type="entry name" value="DNA methylase specificity domains"/>
    <property type="match status" value="1"/>
</dbReference>
<name>A0A5J4PAK3_9ZZZZ</name>
<keyword evidence="1" id="KW-0680">Restriction system</keyword>
<dbReference type="InterPro" id="IPR051212">
    <property type="entry name" value="Type-I_RE_S_subunit"/>
</dbReference>
<dbReference type="InterPro" id="IPR044946">
    <property type="entry name" value="Restrct_endonuc_typeI_TRD_sf"/>
</dbReference>
<accession>A0A5J4PAK3</accession>
<evidence type="ECO:0000256" key="1">
    <source>
        <dbReference type="ARBA" id="ARBA00022747"/>
    </source>
</evidence>
<proteinExistence type="predicted"/>
<dbReference type="PANTHER" id="PTHR43140:SF1">
    <property type="entry name" value="TYPE I RESTRICTION ENZYME ECOKI SPECIFICITY SUBUNIT"/>
    <property type="match status" value="1"/>
</dbReference>
<gene>
    <name evidence="3" type="ORF">EZS27_041774</name>
</gene>
<dbReference type="PANTHER" id="PTHR43140">
    <property type="entry name" value="TYPE-1 RESTRICTION ENZYME ECOKI SPECIFICITY PROTEIN"/>
    <property type="match status" value="1"/>
</dbReference>
<dbReference type="GO" id="GO:0003677">
    <property type="term" value="F:DNA binding"/>
    <property type="evidence" value="ECO:0007669"/>
    <property type="project" value="UniProtKB-KW"/>
</dbReference>
<evidence type="ECO:0000313" key="3">
    <source>
        <dbReference type="EMBL" id="KAA6306565.1"/>
    </source>
</evidence>
<dbReference type="GO" id="GO:0009307">
    <property type="term" value="P:DNA restriction-modification system"/>
    <property type="evidence" value="ECO:0007669"/>
    <property type="project" value="UniProtKB-KW"/>
</dbReference>
<reference evidence="3" key="1">
    <citation type="submission" date="2019-03" db="EMBL/GenBank/DDBJ databases">
        <title>Single cell metagenomics reveals metabolic interactions within the superorganism composed of flagellate Streblomastix strix and complex community of Bacteroidetes bacteria on its surface.</title>
        <authorList>
            <person name="Treitli S.C."/>
            <person name="Kolisko M."/>
            <person name="Husnik F."/>
            <person name="Keeling P."/>
            <person name="Hampl V."/>
        </authorList>
    </citation>
    <scope>NUCLEOTIDE SEQUENCE</scope>
    <source>
        <strain evidence="3">STM</strain>
    </source>
</reference>
<sequence>MNTKQLRQKILDLAIRGKLVLQDSNDKPASVLVEKIRVEKERLIKEKKIKRDKNESFIFRGEDKSHYEQFADGTVKRIEDEIPFEIPESWEWCRISMISTSIQYGVSESAKSKGDYK</sequence>
<organism evidence="3">
    <name type="scientific">termite gut metagenome</name>
    <dbReference type="NCBI Taxonomy" id="433724"/>
    <lineage>
        <taxon>unclassified sequences</taxon>
        <taxon>metagenomes</taxon>
        <taxon>organismal metagenomes</taxon>
    </lineage>
</organism>
<keyword evidence="2" id="KW-0238">DNA-binding</keyword>
<comment type="caution">
    <text evidence="3">The sequence shown here is derived from an EMBL/GenBank/DDBJ whole genome shotgun (WGS) entry which is preliminary data.</text>
</comment>
<protein>
    <submittedName>
        <fullName evidence="3">Uncharacterized protein</fullName>
    </submittedName>
</protein>
<evidence type="ECO:0000256" key="2">
    <source>
        <dbReference type="ARBA" id="ARBA00023125"/>
    </source>
</evidence>
<dbReference type="SUPFAM" id="SSF116734">
    <property type="entry name" value="DNA methylase specificity domain"/>
    <property type="match status" value="1"/>
</dbReference>